<gene>
    <name evidence="3" type="ORF">N4J17_13855</name>
</gene>
<dbReference type="EMBL" id="CP104311">
    <property type="protein sequence ID" value="WWF01537.1"/>
    <property type="molecule type" value="Genomic_DNA"/>
</dbReference>
<keyword evidence="4" id="KW-1185">Reference proteome</keyword>
<proteinExistence type="predicted"/>
<evidence type="ECO:0000256" key="1">
    <source>
        <dbReference type="ARBA" id="ARBA00022849"/>
    </source>
</evidence>
<dbReference type="Proteomes" id="UP001359308">
    <property type="component" value="Chromosome"/>
</dbReference>
<dbReference type="CDD" id="cd16345">
    <property type="entry name" value="LMWP_ArsC"/>
    <property type="match status" value="1"/>
</dbReference>
<dbReference type="RefSeq" id="WP_198322002.1">
    <property type="nucleotide sequence ID" value="NZ_CP104311.1"/>
</dbReference>
<feature type="domain" description="Phosphotyrosine protein phosphatase I" evidence="2">
    <location>
        <begin position="6"/>
        <end position="141"/>
    </location>
</feature>
<dbReference type="InterPro" id="IPR023485">
    <property type="entry name" value="Ptyr_pPase"/>
</dbReference>
<evidence type="ECO:0000313" key="3">
    <source>
        <dbReference type="EMBL" id="WWF01537.1"/>
    </source>
</evidence>
<evidence type="ECO:0000313" key="4">
    <source>
        <dbReference type="Proteomes" id="UP001359308"/>
    </source>
</evidence>
<dbReference type="InterPro" id="IPR036196">
    <property type="entry name" value="Ptyr_pPase_sf"/>
</dbReference>
<protein>
    <submittedName>
        <fullName evidence="3">Arsenate reductase ArsC</fullName>
    </submittedName>
</protein>
<dbReference type="SUPFAM" id="SSF52788">
    <property type="entry name" value="Phosphotyrosine protein phosphatases I"/>
    <property type="match status" value="1"/>
</dbReference>
<dbReference type="PANTHER" id="PTHR43428:SF1">
    <property type="entry name" value="ARSENATE REDUCTASE"/>
    <property type="match status" value="1"/>
</dbReference>
<accession>A0ABZ2F2V9</accession>
<reference evidence="3 4" key="1">
    <citation type="submission" date="2022-09" db="EMBL/GenBank/DDBJ databases">
        <authorList>
            <person name="Giprobiosintez L."/>
        </authorList>
    </citation>
    <scope>NUCLEOTIDE SEQUENCE [LARGE SCALE GENOMIC DNA]</scope>
    <source>
        <strain evidence="4">VKPM-B-12549 (GBS-15)</strain>
    </source>
</reference>
<keyword evidence="1" id="KW-0059">Arsenical resistance</keyword>
<evidence type="ECO:0000259" key="2">
    <source>
        <dbReference type="SMART" id="SM00226"/>
    </source>
</evidence>
<dbReference type="SMART" id="SM00226">
    <property type="entry name" value="LMWPc"/>
    <property type="match status" value="1"/>
</dbReference>
<name>A0ABZ2F2V9_METCP</name>
<organism evidence="3 4">
    <name type="scientific">Methylococcus capsulatus</name>
    <dbReference type="NCBI Taxonomy" id="414"/>
    <lineage>
        <taxon>Bacteria</taxon>
        <taxon>Pseudomonadati</taxon>
        <taxon>Pseudomonadota</taxon>
        <taxon>Gammaproteobacteria</taxon>
        <taxon>Methylococcales</taxon>
        <taxon>Methylococcaceae</taxon>
        <taxon>Methylococcus</taxon>
    </lineage>
</organism>
<sequence>MKRKLINMLVLCTGNSCRSILAEALLNHLGSDRLRAWSAGSHPTGKVNPHALEALRRHGLPTEGLSSKSWDALGDVVFDILITVCADAAGETCPAYLSQAIRGHWGLPDPANATGTLAEIDAVFDAALETLENRVRALLALPIEQMSSAELSVELERIGKIA</sequence>
<dbReference type="Pfam" id="PF01451">
    <property type="entry name" value="LMWPc"/>
    <property type="match status" value="1"/>
</dbReference>
<dbReference type="PANTHER" id="PTHR43428">
    <property type="entry name" value="ARSENATE REDUCTASE"/>
    <property type="match status" value="1"/>
</dbReference>
<dbReference type="Gene3D" id="3.40.50.2300">
    <property type="match status" value="1"/>
</dbReference>